<dbReference type="InterPro" id="IPR001099">
    <property type="entry name" value="Chalcone/stilbene_synt_N"/>
</dbReference>
<dbReference type="Pfam" id="PF02797">
    <property type="entry name" value="Chal_sti_synt_C"/>
    <property type="match status" value="1"/>
</dbReference>
<dbReference type="Pfam" id="PF00195">
    <property type="entry name" value="Chal_sti_synt_N"/>
    <property type="match status" value="1"/>
</dbReference>
<dbReference type="Pfam" id="PF01040">
    <property type="entry name" value="UbiA"/>
    <property type="match status" value="1"/>
</dbReference>
<feature type="transmembrane region" description="Helical" evidence="7">
    <location>
        <begin position="80"/>
        <end position="113"/>
    </location>
</feature>
<feature type="transmembrane region" description="Helical" evidence="7">
    <location>
        <begin position="229"/>
        <end position="251"/>
    </location>
</feature>
<evidence type="ECO:0000256" key="6">
    <source>
        <dbReference type="ARBA" id="ARBA00023136"/>
    </source>
</evidence>
<feature type="transmembrane region" description="Helical" evidence="7">
    <location>
        <begin position="271"/>
        <end position="290"/>
    </location>
</feature>
<dbReference type="InterPro" id="IPR000537">
    <property type="entry name" value="UbiA_prenyltransferase"/>
</dbReference>
<dbReference type="InterPro" id="IPR012328">
    <property type="entry name" value="Chalcone/stilbene_synt_C"/>
</dbReference>
<dbReference type="Gene3D" id="3.40.47.10">
    <property type="match status" value="2"/>
</dbReference>
<dbReference type="SUPFAM" id="SSF53901">
    <property type="entry name" value="Thiolase-like"/>
    <property type="match status" value="2"/>
</dbReference>
<protein>
    <recommendedName>
        <fullName evidence="12">Naringenin-chalcone synthase</fullName>
    </recommendedName>
</protein>
<feature type="transmembrane region" description="Helical" evidence="7">
    <location>
        <begin position="6"/>
        <end position="27"/>
    </location>
</feature>
<sequence>MLIHGNTIKLLRIPFSFFLMPLFLFAYSQAETVVHRQALWAFLIIHLLVYPASNGYNSFVDRDEESIGGLEKPPLPTKDLFYLTVLMDAASILLALLFVNTLFAVCLILYIAASRAYSSRQIRLKKYPYAGFLTVVFFQGAFTYYMSIVGISGKVLEMSPANWYVLLGCSFQIAGAYPLTQVYQHRQDLKDGIVTLSYKLGYIGTFVFTALMFLLCNSFYYLYFTTNKLGMIFFIVQVFFLPIVVYFGYWFYLVKKDRGEANFRNTMRMNWVAAICMNSCFIILIIINRIPLSYISAIETAVPDHRYSQETLASFYSGSTDDLITKRKIKVVAGKTGIETRYSVIADFDKQPEQYEFFNKSADLLPEPGLGRRMQLYQEHATKLSLQAVNKIRGFEQIKGQITHLITVTCTGLFAPGLDVELMRELNLPPSIQRSSVNFMGCNAAIIALKQADTICRTTPKAKVLVVCTELCTIHFQKQYNDDYLLSNLLFGDGSVAALVTAQPSEQYLHSVSIESFNSMVLHNGYSDMAWRLSETGFIMNLSSYVPDLISKNIEPMLRAVKLSVDGYKHWAIHPGGKRIVDDFALALGLDKCALAHTYQILKDYGNMSSPTVLFVLKEVLEKAKPEHQGDRIFSAAFGPGLSIETMQLQYV</sequence>
<dbReference type="InterPro" id="IPR011141">
    <property type="entry name" value="Polyketide_synthase_type-III"/>
</dbReference>
<keyword evidence="3" id="KW-0808">Transferase</keyword>
<feature type="domain" description="Chalcone/stilbene synthase N-terminal" evidence="8">
    <location>
        <begin position="295"/>
        <end position="504"/>
    </location>
</feature>
<gene>
    <name evidence="10" type="ORF">DYBT9623_00432</name>
</gene>
<dbReference type="PANTHER" id="PTHR11877">
    <property type="entry name" value="HYDROXYMETHYLGLUTARYL-COA SYNTHASE"/>
    <property type="match status" value="1"/>
</dbReference>
<evidence type="ECO:0000313" key="11">
    <source>
        <dbReference type="Proteomes" id="UP000679725"/>
    </source>
</evidence>
<evidence type="ECO:0000256" key="4">
    <source>
        <dbReference type="ARBA" id="ARBA00022692"/>
    </source>
</evidence>
<evidence type="ECO:0008006" key="12">
    <source>
        <dbReference type="Google" id="ProtNLM"/>
    </source>
</evidence>
<dbReference type="CDD" id="cd00831">
    <property type="entry name" value="CHS_like"/>
    <property type="match status" value="1"/>
</dbReference>
<keyword evidence="6 7" id="KW-0472">Membrane</keyword>
<evidence type="ECO:0000256" key="5">
    <source>
        <dbReference type="ARBA" id="ARBA00022989"/>
    </source>
</evidence>
<evidence type="ECO:0000256" key="3">
    <source>
        <dbReference type="ARBA" id="ARBA00022679"/>
    </source>
</evidence>
<evidence type="ECO:0000259" key="9">
    <source>
        <dbReference type="Pfam" id="PF02797"/>
    </source>
</evidence>
<evidence type="ECO:0000256" key="1">
    <source>
        <dbReference type="ARBA" id="ARBA00004141"/>
    </source>
</evidence>
<accession>A0ABM8UJP9</accession>
<keyword evidence="11" id="KW-1185">Reference proteome</keyword>
<feature type="domain" description="Chalcone/stilbene synthase C-terminal" evidence="9">
    <location>
        <begin position="521"/>
        <end position="650"/>
    </location>
</feature>
<comment type="similarity">
    <text evidence="2">Belongs to the thiolase-like superfamily. Chalcone/stilbene synthases family.</text>
</comment>
<dbReference type="InterPro" id="IPR016039">
    <property type="entry name" value="Thiolase-like"/>
</dbReference>
<organism evidence="10 11">
    <name type="scientific">Dyadobacter linearis</name>
    <dbReference type="NCBI Taxonomy" id="2823330"/>
    <lineage>
        <taxon>Bacteria</taxon>
        <taxon>Pseudomonadati</taxon>
        <taxon>Bacteroidota</taxon>
        <taxon>Cytophagia</taxon>
        <taxon>Cytophagales</taxon>
        <taxon>Spirosomataceae</taxon>
        <taxon>Dyadobacter</taxon>
    </lineage>
</organism>
<evidence type="ECO:0000256" key="7">
    <source>
        <dbReference type="SAM" id="Phobius"/>
    </source>
</evidence>
<feature type="transmembrane region" description="Helical" evidence="7">
    <location>
        <begin position="39"/>
        <end position="60"/>
    </location>
</feature>
<feature type="transmembrane region" description="Helical" evidence="7">
    <location>
        <begin position="200"/>
        <end position="223"/>
    </location>
</feature>
<proteinExistence type="inferred from homology"/>
<keyword evidence="5 7" id="KW-1133">Transmembrane helix</keyword>
<evidence type="ECO:0000256" key="2">
    <source>
        <dbReference type="ARBA" id="ARBA00005531"/>
    </source>
</evidence>
<dbReference type="EMBL" id="CAJRAU010000001">
    <property type="protein sequence ID" value="CAG5067711.1"/>
    <property type="molecule type" value="Genomic_DNA"/>
</dbReference>
<dbReference type="PANTHER" id="PTHR11877:SF46">
    <property type="entry name" value="TYPE III POLYKETIDE SYNTHASE A"/>
    <property type="match status" value="1"/>
</dbReference>
<keyword evidence="4 7" id="KW-0812">Transmembrane</keyword>
<reference evidence="10 11" key="1">
    <citation type="submission" date="2021-04" db="EMBL/GenBank/DDBJ databases">
        <authorList>
            <person name="Rodrigo-Torres L."/>
            <person name="Arahal R. D."/>
            <person name="Lucena T."/>
        </authorList>
    </citation>
    <scope>NUCLEOTIDE SEQUENCE [LARGE SCALE GENOMIC DNA]</scope>
    <source>
        <strain evidence="10 11">CECT 9623</strain>
    </source>
</reference>
<dbReference type="Proteomes" id="UP000679725">
    <property type="component" value="Unassembled WGS sequence"/>
</dbReference>
<comment type="subcellular location">
    <subcellularLocation>
        <location evidence="1">Membrane</location>
        <topology evidence="1">Multi-pass membrane protein</topology>
    </subcellularLocation>
</comment>
<comment type="caution">
    <text evidence="10">The sequence shown here is derived from an EMBL/GenBank/DDBJ whole genome shotgun (WGS) entry which is preliminary data.</text>
</comment>
<name>A0ABM8UJP9_9BACT</name>
<feature type="transmembrane region" description="Helical" evidence="7">
    <location>
        <begin position="129"/>
        <end position="149"/>
    </location>
</feature>
<evidence type="ECO:0000259" key="8">
    <source>
        <dbReference type="Pfam" id="PF00195"/>
    </source>
</evidence>
<feature type="transmembrane region" description="Helical" evidence="7">
    <location>
        <begin position="161"/>
        <end position="179"/>
    </location>
</feature>
<evidence type="ECO:0000313" key="10">
    <source>
        <dbReference type="EMBL" id="CAG5067711.1"/>
    </source>
</evidence>
<dbReference type="RefSeq" id="WP_215231861.1">
    <property type="nucleotide sequence ID" value="NZ_CAJRAU010000001.1"/>
</dbReference>